<keyword evidence="3" id="KW-1185">Reference proteome</keyword>
<accession>A0A1I0EK95</accession>
<dbReference type="EMBL" id="FOIM01000006">
    <property type="protein sequence ID" value="SET45089.1"/>
    <property type="molecule type" value="Genomic_DNA"/>
</dbReference>
<gene>
    <name evidence="2" type="ORF">SAMN05216313_106162</name>
</gene>
<name>A0A1I0EK95_9FIRM</name>
<dbReference type="Proteomes" id="UP000198508">
    <property type="component" value="Unassembled WGS sequence"/>
</dbReference>
<dbReference type="InterPro" id="IPR018657">
    <property type="entry name" value="LarA-like_N"/>
</dbReference>
<protein>
    <recommendedName>
        <fullName evidence="1">LarA-like N-terminal domain-containing protein</fullName>
    </recommendedName>
</protein>
<dbReference type="AlphaFoldDB" id="A0A1I0EK95"/>
<proteinExistence type="predicted"/>
<organism evidence="2 3">
    <name type="scientific">Enterocloster lavalensis</name>
    <dbReference type="NCBI Taxonomy" id="460384"/>
    <lineage>
        <taxon>Bacteria</taxon>
        <taxon>Bacillati</taxon>
        <taxon>Bacillota</taxon>
        <taxon>Clostridia</taxon>
        <taxon>Lachnospirales</taxon>
        <taxon>Lachnospiraceae</taxon>
        <taxon>Enterocloster</taxon>
    </lineage>
</organism>
<evidence type="ECO:0000259" key="1">
    <source>
        <dbReference type="Pfam" id="PF09861"/>
    </source>
</evidence>
<dbReference type="GO" id="GO:0050043">
    <property type="term" value="F:lactate racemase activity"/>
    <property type="evidence" value="ECO:0007669"/>
    <property type="project" value="InterPro"/>
</dbReference>
<feature type="domain" description="LarA-like N-terminal" evidence="1">
    <location>
        <begin position="91"/>
        <end position="214"/>
    </location>
</feature>
<dbReference type="STRING" id="460384.SAMN05216313_106162"/>
<sequence length="448" mass="49069">MAVAALHNRFYIKRKSGEEMLDVTRNNLVTRFCGDVELPPMYRIRQKFDASHIGEEELPSVVRGELERMGDQVRPGMRIGITSGSRGVANVALITKCIADFLKEKGANPFVFPAMGSHGGATAEGQREIIESYGVTEEYVGCPILSSMETVEVGKRPDGKPVFVDKNAFEADGIVLCGRIKAHTAFRGPYESGLMKMAVIGMGKQHGAEQVHESGFHNMGKLMPQVARVIFDNTKILFGLGLIENAFDKTCKVRALLPDEIWEQEPELLKEAKGRMGRLLLDNLDVLVVDRIGKDISGDGMDPNVTGRFACAKSASGGINTQRIVVLGLTEASHHNANGIGMADVTTRRLAADTDLDATYPNAVTSTVLDVVKIPFVTENDQTAIRLGVRTCNEIDREHPRIVRIQDTMHLEEIEISEALLAEAQAAPDIEIVGGPYPWAFDENGNLW</sequence>
<reference evidence="3" key="1">
    <citation type="submission" date="2016-10" db="EMBL/GenBank/DDBJ databases">
        <authorList>
            <person name="Varghese N."/>
            <person name="Submissions S."/>
        </authorList>
    </citation>
    <scope>NUCLEOTIDE SEQUENCE [LARGE SCALE GENOMIC DNA]</scope>
    <source>
        <strain evidence="3">NLAE-zl-G277</strain>
    </source>
</reference>
<dbReference type="Gene3D" id="3.40.50.11440">
    <property type="match status" value="1"/>
</dbReference>
<evidence type="ECO:0000313" key="2">
    <source>
        <dbReference type="EMBL" id="SET45089.1"/>
    </source>
</evidence>
<evidence type="ECO:0000313" key="3">
    <source>
        <dbReference type="Proteomes" id="UP000198508"/>
    </source>
</evidence>
<dbReference type="Pfam" id="PF09861">
    <property type="entry name" value="Lar_N"/>
    <property type="match status" value="1"/>
</dbReference>